<protein>
    <recommendedName>
        <fullName evidence="3">Reverse transcriptase domain-containing protein</fullName>
    </recommendedName>
</protein>
<proteinExistence type="predicted"/>
<dbReference type="OrthoDB" id="5598377at2759"/>
<gene>
    <name evidence="1" type="primary">ABSGL_13356.1 scaffold 13664</name>
</gene>
<keyword evidence="2" id="KW-1185">Reference proteome</keyword>
<dbReference type="EMBL" id="LT554761">
    <property type="protein sequence ID" value="SAM07713.1"/>
    <property type="molecule type" value="Genomic_DNA"/>
</dbReference>
<dbReference type="Proteomes" id="UP000078561">
    <property type="component" value="Unassembled WGS sequence"/>
</dbReference>
<sequence>MHNVFLGSEFVDMPTFHRNNGPLHTPSQSVIDYMFVSGDIVGSSHSSKSLYVSNDWSDHHLLSFSFAVGSSTCGKRNWRANPLHARSDLYTSSLSSHLAQFVSNSNNGFSPQAHWDSLKRSIQQFTRQFGRARKKHNVSLHKRLQRQRNKYLRALKLAPQDSIIQEGQHTTESQLDSIQDDIVYVSRLKSGVRWLEKVEKSAGYLKRTAIARTTQTRIHALQHPVTGASCATSESMKDAARCFYERLYSTEDIDLPSMNDPLSHVSTSSCLTASDIETLIMPFTLEEIQLACYSHPKQSSPGMDGIPYYILRLILTDPNASALVTTIYNQALENVFPSSWQETCVTLLPKKGDLSLLSNWRPISLINMCGVKRTQPLRKPHP</sequence>
<dbReference type="OMA" id="CATSESM"/>
<name>A0A163KFW3_ABSGL</name>
<reference evidence="1" key="1">
    <citation type="submission" date="2016-04" db="EMBL/GenBank/DDBJ databases">
        <authorList>
            <person name="Evans L.H."/>
            <person name="Alamgir A."/>
            <person name="Owens N."/>
            <person name="Weber N.D."/>
            <person name="Virtaneva K."/>
            <person name="Barbian K."/>
            <person name="Babar A."/>
            <person name="Rosenke K."/>
        </authorList>
    </citation>
    <scope>NUCLEOTIDE SEQUENCE [LARGE SCALE GENOMIC DNA]</scope>
    <source>
        <strain evidence="1">CBS 101.48</strain>
    </source>
</reference>
<dbReference type="AlphaFoldDB" id="A0A163KFW3"/>
<dbReference type="STRING" id="4829.A0A163KFW3"/>
<evidence type="ECO:0000313" key="2">
    <source>
        <dbReference type="Proteomes" id="UP000078561"/>
    </source>
</evidence>
<dbReference type="PANTHER" id="PTHR19446">
    <property type="entry name" value="REVERSE TRANSCRIPTASES"/>
    <property type="match status" value="1"/>
</dbReference>
<accession>A0A163KFW3</accession>
<evidence type="ECO:0000313" key="1">
    <source>
        <dbReference type="EMBL" id="SAM07713.1"/>
    </source>
</evidence>
<evidence type="ECO:0008006" key="3">
    <source>
        <dbReference type="Google" id="ProtNLM"/>
    </source>
</evidence>
<dbReference type="InParanoid" id="A0A163KFW3"/>
<organism evidence="1">
    <name type="scientific">Absidia glauca</name>
    <name type="common">Pin mould</name>
    <dbReference type="NCBI Taxonomy" id="4829"/>
    <lineage>
        <taxon>Eukaryota</taxon>
        <taxon>Fungi</taxon>
        <taxon>Fungi incertae sedis</taxon>
        <taxon>Mucoromycota</taxon>
        <taxon>Mucoromycotina</taxon>
        <taxon>Mucoromycetes</taxon>
        <taxon>Mucorales</taxon>
        <taxon>Cunninghamellaceae</taxon>
        <taxon>Absidia</taxon>
    </lineage>
</organism>